<dbReference type="PROSITE" id="PS51184">
    <property type="entry name" value="JMJC"/>
    <property type="match status" value="1"/>
</dbReference>
<evidence type="ECO:0000259" key="2">
    <source>
        <dbReference type="PROSITE" id="PS51184"/>
    </source>
</evidence>
<dbReference type="PANTHER" id="PTHR12461:SF101">
    <property type="entry name" value="TRNA WYBUTOSINE-SYNTHESIZING PROTEIN 4"/>
    <property type="match status" value="1"/>
</dbReference>
<name>A0A9W8WR67_9PLEO</name>
<protein>
    <recommendedName>
        <fullName evidence="2">JmjC domain-containing protein</fullName>
    </recommendedName>
</protein>
<proteinExistence type="predicted"/>
<dbReference type="PANTHER" id="PTHR12461">
    <property type="entry name" value="HYPOXIA-INDUCIBLE FACTOR 1 ALPHA INHIBITOR-RELATED"/>
    <property type="match status" value="1"/>
</dbReference>
<feature type="region of interest" description="Disordered" evidence="1">
    <location>
        <begin position="175"/>
        <end position="195"/>
    </location>
</feature>
<feature type="domain" description="JmjC" evidence="2">
    <location>
        <begin position="320"/>
        <end position="520"/>
    </location>
</feature>
<sequence>MSPHVDSEASSPSGRSAQDDEAAEATPTSNVSIAVPATALNAAPTLTEIIQLTRDELSTAQDDDSIIDCGRAALALLHSNPDLARKLAYQKLHDVPYKEVKTGWRRLYTDASLQRVLVVTEGYLDISERAHEIGAWLDEVVKLLDMALILTAAPGREELVELWFAALEEVSIREPEDTTHEQLERPTKKAKLEHATSVPSTVPTTLIEPSLTLRHLIPRDDSPSLSAFQKKLSDPANHTPLIITNAIEHWPALSDRPWTYPSYLLKRTLGGRRLVPIETGRSYTDSGWGQKIISFKDFMSTYMLTPPNSQHVDSALKDTGYLAQHDLFAQIPSLRADISIPDYCFCTPHQYLPANIDPASTQKLEDPLLNAWFGPKGTISPLHTDPYHNVLAQVVGYKYVRCYKPKMTEWLYPRGKEGGVDMGNTSLVDLDEAMELFPEIGVKGLGMETKEDGGGTAIEHGENQGVDQRRTEFEQLFPGFKEAEYVEAVLGPGECLYLPPGWWHYVKSLSPSFSVSFWFN</sequence>
<dbReference type="InterPro" id="IPR041667">
    <property type="entry name" value="Cupin_8"/>
</dbReference>
<dbReference type="InterPro" id="IPR003347">
    <property type="entry name" value="JmjC_dom"/>
</dbReference>
<dbReference type="Proteomes" id="UP001140562">
    <property type="component" value="Unassembled WGS sequence"/>
</dbReference>
<comment type="caution">
    <text evidence="3">The sequence shown here is derived from an EMBL/GenBank/DDBJ whole genome shotgun (WGS) entry which is preliminary data.</text>
</comment>
<dbReference type="SUPFAM" id="SSF51197">
    <property type="entry name" value="Clavaminate synthase-like"/>
    <property type="match status" value="1"/>
</dbReference>
<dbReference type="SMART" id="SM00558">
    <property type="entry name" value="JmjC"/>
    <property type="match status" value="1"/>
</dbReference>
<feature type="compositionally biased region" description="Basic and acidic residues" evidence="1">
    <location>
        <begin position="175"/>
        <end position="194"/>
    </location>
</feature>
<reference evidence="3" key="1">
    <citation type="submission" date="2022-10" db="EMBL/GenBank/DDBJ databases">
        <title>Tapping the CABI collections for fungal endophytes: first genome assemblies for Collariella, Neodidymelliopsis, Ascochyta clinopodiicola, Didymella pomorum, Didymosphaeria variabile, Neocosmospora piperis and Neocucurbitaria cava.</title>
        <authorList>
            <person name="Hill R."/>
        </authorList>
    </citation>
    <scope>NUCLEOTIDE SEQUENCE</scope>
    <source>
        <strain evidence="3">IMI 360193</strain>
    </source>
</reference>
<dbReference type="Pfam" id="PF13621">
    <property type="entry name" value="Cupin_8"/>
    <property type="match status" value="1"/>
</dbReference>
<dbReference type="AlphaFoldDB" id="A0A9W8WR67"/>
<accession>A0A9W8WR67</accession>
<evidence type="ECO:0000256" key="1">
    <source>
        <dbReference type="SAM" id="MobiDB-lite"/>
    </source>
</evidence>
<keyword evidence="4" id="KW-1185">Reference proteome</keyword>
<dbReference type="EMBL" id="JAPEUV010000175">
    <property type="protein sequence ID" value="KAJ4330831.1"/>
    <property type="molecule type" value="Genomic_DNA"/>
</dbReference>
<evidence type="ECO:0000313" key="3">
    <source>
        <dbReference type="EMBL" id="KAJ4330831.1"/>
    </source>
</evidence>
<organism evidence="3 4">
    <name type="scientific">Didymella glomerata</name>
    <dbReference type="NCBI Taxonomy" id="749621"/>
    <lineage>
        <taxon>Eukaryota</taxon>
        <taxon>Fungi</taxon>
        <taxon>Dikarya</taxon>
        <taxon>Ascomycota</taxon>
        <taxon>Pezizomycotina</taxon>
        <taxon>Dothideomycetes</taxon>
        <taxon>Pleosporomycetidae</taxon>
        <taxon>Pleosporales</taxon>
        <taxon>Pleosporineae</taxon>
        <taxon>Didymellaceae</taxon>
        <taxon>Didymella</taxon>
    </lineage>
</organism>
<gene>
    <name evidence="3" type="ORF">N0V87_009641</name>
</gene>
<dbReference type="Gene3D" id="2.60.120.650">
    <property type="entry name" value="Cupin"/>
    <property type="match status" value="1"/>
</dbReference>
<feature type="region of interest" description="Disordered" evidence="1">
    <location>
        <begin position="1"/>
        <end position="30"/>
    </location>
</feature>
<evidence type="ECO:0000313" key="4">
    <source>
        <dbReference type="Proteomes" id="UP001140562"/>
    </source>
</evidence>
<dbReference type="OrthoDB" id="47172at2759"/>